<evidence type="ECO:0000256" key="2">
    <source>
        <dbReference type="ARBA" id="ARBA00022801"/>
    </source>
</evidence>
<keyword evidence="10" id="KW-1185">Reference proteome</keyword>
<feature type="active site" description="Proton acceptor" evidence="6">
    <location>
        <position position="216"/>
    </location>
</feature>
<evidence type="ECO:0000313" key="10">
    <source>
        <dbReference type="Proteomes" id="UP000295510"/>
    </source>
</evidence>
<keyword evidence="4 6" id="KW-0443">Lipid metabolism</keyword>
<name>A0A4R6UHK6_9BURK</name>
<evidence type="ECO:0000256" key="1">
    <source>
        <dbReference type="ARBA" id="ARBA00004370"/>
    </source>
</evidence>
<proteinExistence type="predicted"/>
<protein>
    <submittedName>
        <fullName evidence="9">NTE family protein</fullName>
    </submittedName>
</protein>
<feature type="active site" description="Nucleophile" evidence="6">
    <location>
        <position position="70"/>
    </location>
</feature>
<comment type="subcellular location">
    <subcellularLocation>
        <location evidence="1">Membrane</location>
    </subcellularLocation>
</comment>
<keyword evidence="2 6" id="KW-0378">Hydrolase</keyword>
<organism evidence="9 10">
    <name type="scientific">Tepidicella xavieri</name>
    <dbReference type="NCBI Taxonomy" id="360241"/>
    <lineage>
        <taxon>Bacteria</taxon>
        <taxon>Pseudomonadati</taxon>
        <taxon>Pseudomonadota</taxon>
        <taxon>Betaproteobacteria</taxon>
        <taxon>Burkholderiales</taxon>
        <taxon>Tepidicella</taxon>
    </lineage>
</organism>
<evidence type="ECO:0000256" key="5">
    <source>
        <dbReference type="ARBA" id="ARBA00023136"/>
    </source>
</evidence>
<feature type="domain" description="PNPLA" evidence="8">
    <location>
        <begin position="37"/>
        <end position="229"/>
    </location>
</feature>
<dbReference type="InterPro" id="IPR050301">
    <property type="entry name" value="NTE"/>
</dbReference>
<dbReference type="RefSeq" id="WP_133595722.1">
    <property type="nucleotide sequence ID" value="NZ_SNYL01000002.1"/>
</dbReference>
<dbReference type="Proteomes" id="UP000295510">
    <property type="component" value="Unassembled WGS sequence"/>
</dbReference>
<feature type="short sequence motif" description="GXSXG" evidence="6">
    <location>
        <begin position="68"/>
        <end position="72"/>
    </location>
</feature>
<dbReference type="GO" id="GO:0016787">
    <property type="term" value="F:hydrolase activity"/>
    <property type="evidence" value="ECO:0007669"/>
    <property type="project" value="UniProtKB-UniRule"/>
</dbReference>
<keyword evidence="5" id="KW-0472">Membrane</keyword>
<dbReference type="PANTHER" id="PTHR14226:SF29">
    <property type="entry name" value="NEUROPATHY TARGET ESTERASE SWS"/>
    <property type="match status" value="1"/>
</dbReference>
<dbReference type="PANTHER" id="PTHR14226">
    <property type="entry name" value="NEUROPATHY TARGET ESTERASE/SWISS CHEESE D.MELANOGASTER"/>
    <property type="match status" value="1"/>
</dbReference>
<dbReference type="InterPro" id="IPR002641">
    <property type="entry name" value="PNPLA_dom"/>
</dbReference>
<dbReference type="GO" id="GO:0016042">
    <property type="term" value="P:lipid catabolic process"/>
    <property type="evidence" value="ECO:0007669"/>
    <property type="project" value="UniProtKB-UniRule"/>
</dbReference>
<dbReference type="InterPro" id="IPR000184">
    <property type="entry name" value="Bac_surfAg_D15"/>
</dbReference>
<dbReference type="AlphaFoldDB" id="A0A4R6UHK6"/>
<dbReference type="PROSITE" id="PS51635">
    <property type="entry name" value="PNPLA"/>
    <property type="match status" value="1"/>
</dbReference>
<dbReference type="EMBL" id="SNYL01000002">
    <property type="protein sequence ID" value="TDQ44799.1"/>
    <property type="molecule type" value="Genomic_DNA"/>
</dbReference>
<dbReference type="PROSITE" id="PS51257">
    <property type="entry name" value="PROKAR_LIPOPROTEIN"/>
    <property type="match status" value="1"/>
</dbReference>
<dbReference type="Gene3D" id="2.40.160.50">
    <property type="entry name" value="membrane protein fhac: a member of the omp85/tpsb transporter family"/>
    <property type="match status" value="1"/>
</dbReference>
<feature type="signal peptide" evidence="7">
    <location>
        <begin position="1"/>
        <end position="24"/>
    </location>
</feature>
<dbReference type="GO" id="GO:0019867">
    <property type="term" value="C:outer membrane"/>
    <property type="evidence" value="ECO:0007669"/>
    <property type="project" value="InterPro"/>
</dbReference>
<feature type="short sequence motif" description="GXGXXG" evidence="6">
    <location>
        <begin position="41"/>
        <end position="46"/>
    </location>
</feature>
<gene>
    <name evidence="9" type="ORF">DFR43_102141</name>
</gene>
<comment type="caution">
    <text evidence="9">The sequence shown here is derived from an EMBL/GenBank/DDBJ whole genome shotgun (WGS) entry which is preliminary data.</text>
</comment>
<feature type="short sequence motif" description="DGA/G" evidence="6">
    <location>
        <begin position="216"/>
        <end position="218"/>
    </location>
</feature>
<keyword evidence="7" id="KW-0732">Signal</keyword>
<dbReference type="CDD" id="cd07205">
    <property type="entry name" value="Pat_PNPLA6_PNPLA7_NTE1_like"/>
    <property type="match status" value="1"/>
</dbReference>
<dbReference type="Gene3D" id="3.40.1090.10">
    <property type="entry name" value="Cytosolic phospholipase A2 catalytic domain"/>
    <property type="match status" value="2"/>
</dbReference>
<sequence>MPLLLNRLLLGLWAFVGCCLPGLAAASPPAERPVTALVLSGGGARGFAHVGVLKALEEARVPVDMVVGTSMGAIIGGLYASGMSPAELEREILAVDWNALFSARVPRPTLSQRQKEEDFNFSAVLQLGFRDGQFVLPSGAVSSRSLELLLRRYTLHTRDLADFDELPIPFRAVATDMVSGEAVLLRQGDLAAALRASMSVPGVFAPLEWEGRLLGDGGLVNNLPVDVARQMGADRIIAVNIGTPLANRDSLDSVIGITLQMINILTEQNVQRATALLTHDDLLLQPQLGNLTSASFDQAEELVRLGLRYGESVAASLERFALPADDYQAWQAQRRLRHAALLDSLPQSLAFVQIEGAPPQQAQRLQRRLDVQPGTPLAADAVESDIKRLLALDETRRIDYRLQREPASGQEGLIYTLSDNPAGLHQFRIGLDLRTDFQGLGDFNLRLSHTRRDLTTLGAQLRSRLELGATVSAGTEWFQPLGHDRQWFSSLYAEHELRKIEWFDSDGDPFALFRRRTSRIGLDLGWHLGRTNHAGDLRIGVLGARRQSLPDYVNDTAGFSLTPIHWTEAAMRLAWVADQLDRAHFPTSGYRYTLDLQQGHYRVLAQKTDFVRWNLTAQQVYSHGPHTWNAYMRLASSSAVAAGAVDEYALGGFHNLSGYRLGQLAGNRLALLRLGYYQRLPYQPGLVRSLFAGGSLEAGTAWTDGALAPPGSAQRRWRLGSSLYIGADTGIGPLYLGIVHAPRGYTGLYFVLGRP</sequence>
<accession>A0A4R6UHK6</accession>
<feature type="chain" id="PRO_5020185328" evidence="7">
    <location>
        <begin position="25"/>
        <end position="755"/>
    </location>
</feature>
<dbReference type="Pfam" id="PF01734">
    <property type="entry name" value="Patatin"/>
    <property type="match status" value="1"/>
</dbReference>
<evidence type="ECO:0000259" key="8">
    <source>
        <dbReference type="PROSITE" id="PS51635"/>
    </source>
</evidence>
<evidence type="ECO:0000313" key="9">
    <source>
        <dbReference type="EMBL" id="TDQ44799.1"/>
    </source>
</evidence>
<reference evidence="9 10" key="1">
    <citation type="submission" date="2019-03" db="EMBL/GenBank/DDBJ databases">
        <title>Genomic Encyclopedia of Type Strains, Phase IV (KMG-IV): sequencing the most valuable type-strain genomes for metagenomic binning, comparative biology and taxonomic classification.</title>
        <authorList>
            <person name="Goeker M."/>
        </authorList>
    </citation>
    <scope>NUCLEOTIDE SEQUENCE [LARGE SCALE GENOMIC DNA]</scope>
    <source>
        <strain evidence="9 10">DSM 19605</strain>
    </source>
</reference>
<dbReference type="SUPFAM" id="SSF52151">
    <property type="entry name" value="FabD/lysophospholipase-like"/>
    <property type="match status" value="1"/>
</dbReference>
<evidence type="ECO:0000256" key="7">
    <source>
        <dbReference type="SAM" id="SignalP"/>
    </source>
</evidence>
<keyword evidence="3 6" id="KW-0442">Lipid degradation</keyword>
<evidence type="ECO:0000256" key="3">
    <source>
        <dbReference type="ARBA" id="ARBA00022963"/>
    </source>
</evidence>
<evidence type="ECO:0000256" key="6">
    <source>
        <dbReference type="PROSITE-ProRule" id="PRU01161"/>
    </source>
</evidence>
<evidence type="ECO:0000256" key="4">
    <source>
        <dbReference type="ARBA" id="ARBA00023098"/>
    </source>
</evidence>
<dbReference type="OrthoDB" id="5290098at2"/>
<dbReference type="Pfam" id="PF01103">
    <property type="entry name" value="Omp85"/>
    <property type="match status" value="1"/>
</dbReference>
<dbReference type="InterPro" id="IPR016035">
    <property type="entry name" value="Acyl_Trfase/lysoPLipase"/>
</dbReference>